<protein>
    <recommendedName>
        <fullName evidence="4">PABS domain-containing protein</fullName>
    </recommendedName>
</protein>
<dbReference type="Gene3D" id="3.40.50.150">
    <property type="entry name" value="Vaccinia Virus protein VP39"/>
    <property type="match status" value="1"/>
</dbReference>
<keyword evidence="6" id="KW-1185">Reference proteome</keyword>
<name>A0A3P6S4R8_CYLGO</name>
<dbReference type="SUPFAM" id="SSF53335">
    <property type="entry name" value="S-adenosyl-L-methionine-dependent methyltransferases"/>
    <property type="match status" value="1"/>
</dbReference>
<evidence type="ECO:0000256" key="1">
    <source>
        <dbReference type="ARBA" id="ARBA00007867"/>
    </source>
</evidence>
<dbReference type="InterPro" id="IPR029063">
    <property type="entry name" value="SAM-dependent_MTases_sf"/>
</dbReference>
<accession>A0A3P6S4R8</accession>
<organism evidence="5 6">
    <name type="scientific">Cylicostephanus goldi</name>
    <name type="common">Nematode worm</name>
    <dbReference type="NCBI Taxonomy" id="71465"/>
    <lineage>
        <taxon>Eukaryota</taxon>
        <taxon>Metazoa</taxon>
        <taxon>Ecdysozoa</taxon>
        <taxon>Nematoda</taxon>
        <taxon>Chromadorea</taxon>
        <taxon>Rhabditida</taxon>
        <taxon>Rhabditina</taxon>
        <taxon>Rhabditomorpha</taxon>
        <taxon>Strongyloidea</taxon>
        <taxon>Strongylidae</taxon>
        <taxon>Cylicostephanus</taxon>
    </lineage>
</organism>
<reference evidence="5 6" key="1">
    <citation type="submission" date="2018-11" db="EMBL/GenBank/DDBJ databases">
        <authorList>
            <consortium name="Pathogen Informatics"/>
        </authorList>
    </citation>
    <scope>NUCLEOTIDE SEQUENCE [LARGE SCALE GENOMIC DNA]</scope>
</reference>
<dbReference type="InterPro" id="IPR030374">
    <property type="entry name" value="PABS"/>
</dbReference>
<feature type="active site" description="Proton acceptor" evidence="3">
    <location>
        <position position="56"/>
    </location>
</feature>
<keyword evidence="2 3" id="KW-0808">Transferase</keyword>
<dbReference type="AlphaFoldDB" id="A0A3P6S4R8"/>
<feature type="domain" description="PABS" evidence="4">
    <location>
        <begin position="1"/>
        <end position="139"/>
    </location>
</feature>
<evidence type="ECO:0000259" key="4">
    <source>
        <dbReference type="PROSITE" id="PS51006"/>
    </source>
</evidence>
<gene>
    <name evidence="5" type="ORF">CGOC_LOCUS6646</name>
</gene>
<proteinExistence type="inferred from homology"/>
<evidence type="ECO:0000313" key="6">
    <source>
        <dbReference type="Proteomes" id="UP000271889"/>
    </source>
</evidence>
<dbReference type="GO" id="GO:0016740">
    <property type="term" value="F:transferase activity"/>
    <property type="evidence" value="ECO:0007669"/>
    <property type="project" value="UniProtKB-UniRule"/>
</dbReference>
<dbReference type="GO" id="GO:0006596">
    <property type="term" value="P:polyamine biosynthetic process"/>
    <property type="evidence" value="ECO:0007669"/>
    <property type="project" value="UniProtKB-UniRule"/>
</dbReference>
<dbReference type="PROSITE" id="PS51006">
    <property type="entry name" value="PABS_2"/>
    <property type="match status" value="1"/>
</dbReference>
<evidence type="ECO:0000313" key="5">
    <source>
        <dbReference type="EMBL" id="VDK70732.1"/>
    </source>
</evidence>
<dbReference type="Proteomes" id="UP000271889">
    <property type="component" value="Unassembled WGS sequence"/>
</dbReference>
<sequence>MNIKVVEIDEVMVNISRKWFGLNPDGRQRVIIEDGAEFVRTAVREERRTYNVIYLDACTVSRNGTLNCPPDNFLSLEVVSNFRELLNDRGILIIHVMSDSDLKDAAIRVSFGLMRSLFHVHIVAGKRTKPSFIFGSDML</sequence>
<keyword evidence="3" id="KW-0620">Polyamine biosynthesis</keyword>
<dbReference type="OrthoDB" id="2016285at2759"/>
<evidence type="ECO:0000256" key="3">
    <source>
        <dbReference type="PROSITE-ProRule" id="PRU00354"/>
    </source>
</evidence>
<comment type="similarity">
    <text evidence="1">Belongs to the spermidine/spermine synthase family.</text>
</comment>
<dbReference type="EMBL" id="UYRV01022005">
    <property type="protein sequence ID" value="VDK70732.1"/>
    <property type="molecule type" value="Genomic_DNA"/>
</dbReference>
<evidence type="ECO:0000256" key="2">
    <source>
        <dbReference type="ARBA" id="ARBA00022679"/>
    </source>
</evidence>